<dbReference type="GO" id="GO:0003677">
    <property type="term" value="F:DNA binding"/>
    <property type="evidence" value="ECO:0007669"/>
    <property type="project" value="UniProtKB-KW"/>
</dbReference>
<accession>A0A069AVU1</accession>
<evidence type="ECO:0000313" key="6">
    <source>
        <dbReference type="EMBL" id="SJR87112.1"/>
    </source>
</evidence>
<dbReference type="CDD" id="cd00093">
    <property type="entry name" value="HTH_XRE"/>
    <property type="match status" value="1"/>
</dbReference>
<organism evidence="4">
    <name type="scientific">Clostridioides difficile</name>
    <name type="common">Peptoclostridium difficile</name>
    <dbReference type="NCBI Taxonomy" id="1496"/>
    <lineage>
        <taxon>Bacteria</taxon>
        <taxon>Bacillati</taxon>
        <taxon>Bacillota</taxon>
        <taxon>Clostridia</taxon>
        <taxon>Peptostreptococcales</taxon>
        <taxon>Peptostreptococcaceae</taxon>
        <taxon>Clostridioides</taxon>
    </lineage>
</organism>
<dbReference type="Gene3D" id="1.10.260.40">
    <property type="entry name" value="lambda repressor-like DNA-binding domains"/>
    <property type="match status" value="1"/>
</dbReference>
<dbReference type="EMBL" id="FUPS01000001">
    <property type="protein sequence ID" value="SJR87112.1"/>
    <property type="molecule type" value="Genomic_DNA"/>
</dbReference>
<dbReference type="Proteomes" id="UP000189137">
    <property type="component" value="Unassembled WGS sequence"/>
</dbReference>
<dbReference type="AlphaFoldDB" id="A0A069AVU1"/>
<dbReference type="EMBL" id="LK932344">
    <property type="protein sequence ID" value="CDS83008.1"/>
    <property type="molecule type" value="Genomic_DNA"/>
</dbReference>
<dbReference type="EMBL" id="LK933005">
    <property type="protein sequence ID" value="CDT23216.1"/>
    <property type="molecule type" value="Genomic_DNA"/>
</dbReference>
<evidence type="ECO:0000259" key="1">
    <source>
        <dbReference type="PROSITE" id="PS50943"/>
    </source>
</evidence>
<evidence type="ECO:0000313" key="3">
    <source>
        <dbReference type="EMBL" id="CDS84639.1"/>
    </source>
</evidence>
<name>A0A069AVU1_CLODI</name>
<gene>
    <name evidence="4" type="ORF">BN1095_340348</name>
    <name evidence="3" type="ORF">BN1096_350058</name>
    <name evidence="2" type="ORF">BN1097_1370008</name>
    <name evidence="5" type="ORF">KRM00_001166</name>
    <name evidence="6" type="ORF">SAMEA3375112_00493</name>
</gene>
<dbReference type="EMBL" id="DAEPXK010000009">
    <property type="protein sequence ID" value="HBH1541699.1"/>
    <property type="molecule type" value="Genomic_DNA"/>
</dbReference>
<keyword evidence="2" id="KW-0238">DNA-binding</keyword>
<evidence type="ECO:0000313" key="7">
    <source>
        <dbReference type="Proteomes" id="UP000189137"/>
    </source>
</evidence>
<dbReference type="PROSITE" id="PS50943">
    <property type="entry name" value="HTH_CROC1"/>
    <property type="match status" value="1"/>
</dbReference>
<dbReference type="SMART" id="SM00530">
    <property type="entry name" value="HTH_XRE"/>
    <property type="match status" value="1"/>
</dbReference>
<protein>
    <submittedName>
        <fullName evidence="2">DNA-binding helix-turn-helix protein</fullName>
    </submittedName>
    <submittedName>
        <fullName evidence="6">Helix-turn-helix domain</fullName>
    </submittedName>
    <submittedName>
        <fullName evidence="5">Helix-turn-helix transcriptional regulator</fullName>
    </submittedName>
    <submittedName>
        <fullName evidence="4">Putative repressor</fullName>
    </submittedName>
</protein>
<reference evidence="5" key="4">
    <citation type="submission" date="2021-06" db="EMBL/GenBank/DDBJ databases">
        <authorList>
            <consortium name="NCBI Pathogen Detection Project"/>
        </authorList>
    </citation>
    <scope>NUCLEOTIDE SEQUENCE</scope>
    <source>
        <strain evidence="5">HN1000</strain>
    </source>
</reference>
<dbReference type="SUPFAM" id="SSF47413">
    <property type="entry name" value="lambda repressor-like DNA-binding domains"/>
    <property type="match status" value="1"/>
</dbReference>
<feature type="domain" description="HTH cro/C1-type" evidence="1">
    <location>
        <begin position="7"/>
        <end position="62"/>
    </location>
</feature>
<reference evidence="5" key="3">
    <citation type="journal article" date="2018" name="Genome Biol.">
        <title>SKESA: strategic k-mer extension for scrupulous assemblies.</title>
        <authorList>
            <person name="Souvorov A."/>
            <person name="Agarwala R."/>
            <person name="Lipman D.J."/>
        </authorList>
    </citation>
    <scope>NUCLEOTIDE SEQUENCE</scope>
    <source>
        <strain evidence="5">HN1000</strain>
    </source>
</reference>
<reference evidence="4" key="1">
    <citation type="submission" date="2014-07" db="EMBL/GenBank/DDBJ databases">
        <authorList>
            <person name="Monot Marc"/>
        </authorList>
    </citation>
    <scope>NUCLEOTIDE SEQUENCE</scope>
    <source>
        <strain evidence="4">7032989</strain>
        <strain evidence="2">7032994</strain>
    </source>
</reference>
<dbReference type="EMBL" id="LK932486">
    <property type="protein sequence ID" value="CDS84639.1"/>
    <property type="molecule type" value="Genomic_DNA"/>
</dbReference>
<sequence>MLIGDNIKQILRKRDIKPYKLAKELNIDVSGLYKLLKNKNSNPTIDTLIKLADYLDITLDELVGR</sequence>
<dbReference type="RefSeq" id="WP_021366327.1">
    <property type="nucleotide sequence ID" value="NZ_AP031492.1"/>
</dbReference>
<dbReference type="Proteomes" id="UP000878956">
    <property type="component" value="Unassembled WGS sequence"/>
</dbReference>
<dbReference type="InterPro" id="IPR001387">
    <property type="entry name" value="Cro/C1-type_HTH"/>
</dbReference>
<proteinExistence type="predicted"/>
<dbReference type="Pfam" id="PF13443">
    <property type="entry name" value="HTH_26"/>
    <property type="match status" value="1"/>
</dbReference>
<evidence type="ECO:0000313" key="5">
    <source>
        <dbReference type="EMBL" id="HBH1541699.1"/>
    </source>
</evidence>
<evidence type="ECO:0000313" key="2">
    <source>
        <dbReference type="EMBL" id="CDS83008.1"/>
    </source>
</evidence>
<evidence type="ECO:0000313" key="4">
    <source>
        <dbReference type="EMBL" id="CDT23216.1"/>
    </source>
</evidence>
<reference evidence="6 7" key="2">
    <citation type="submission" date="2017-02" db="EMBL/GenBank/DDBJ databases">
        <authorList>
            <consortium name="Pathogen Informatics"/>
        </authorList>
    </citation>
    <scope>NUCLEOTIDE SEQUENCE [LARGE SCALE GENOMIC DNA]</scope>
    <source>
        <strain evidence="6 7">VRECD0157</strain>
    </source>
</reference>
<dbReference type="InterPro" id="IPR010982">
    <property type="entry name" value="Lambda_DNA-bd_dom_sf"/>
</dbReference>